<protein>
    <recommendedName>
        <fullName evidence="1">Mutator-like transposase domain-containing protein</fullName>
    </recommendedName>
</protein>
<accession>A0A482VKN9</accession>
<dbReference type="Pfam" id="PF20700">
    <property type="entry name" value="Mutator"/>
    <property type="match status" value="1"/>
</dbReference>
<proteinExistence type="predicted"/>
<evidence type="ECO:0000313" key="2">
    <source>
        <dbReference type="EMBL" id="RZC33234.1"/>
    </source>
</evidence>
<evidence type="ECO:0000259" key="1">
    <source>
        <dbReference type="Pfam" id="PF20700"/>
    </source>
</evidence>
<dbReference type="AlphaFoldDB" id="A0A482VKN9"/>
<dbReference type="InterPro" id="IPR049012">
    <property type="entry name" value="Mutator_transp_dom"/>
</dbReference>
<dbReference type="Proteomes" id="UP000292052">
    <property type="component" value="Unassembled WGS sequence"/>
</dbReference>
<evidence type="ECO:0000313" key="3">
    <source>
        <dbReference type="Proteomes" id="UP000292052"/>
    </source>
</evidence>
<organism evidence="2 3">
    <name type="scientific">Asbolus verrucosus</name>
    <name type="common">Desert ironclad beetle</name>
    <dbReference type="NCBI Taxonomy" id="1661398"/>
    <lineage>
        <taxon>Eukaryota</taxon>
        <taxon>Metazoa</taxon>
        <taxon>Ecdysozoa</taxon>
        <taxon>Arthropoda</taxon>
        <taxon>Hexapoda</taxon>
        <taxon>Insecta</taxon>
        <taxon>Pterygota</taxon>
        <taxon>Neoptera</taxon>
        <taxon>Endopterygota</taxon>
        <taxon>Coleoptera</taxon>
        <taxon>Polyphaga</taxon>
        <taxon>Cucujiformia</taxon>
        <taxon>Tenebrionidae</taxon>
        <taxon>Pimeliinae</taxon>
        <taxon>Asbolus</taxon>
    </lineage>
</organism>
<dbReference type="OrthoDB" id="6431392at2759"/>
<keyword evidence="3" id="KW-1185">Reference proteome</keyword>
<dbReference type="EMBL" id="QDEB01090572">
    <property type="protein sequence ID" value="RZC33234.1"/>
    <property type="molecule type" value="Genomic_DNA"/>
</dbReference>
<sequence>MSEKTYLSYQNNVVKNAKDLATKEMINAGKEEYHLAVDAGDVKKGAPEIAVIVDGAWSKRS</sequence>
<reference evidence="2 3" key="1">
    <citation type="submission" date="2017-03" db="EMBL/GenBank/DDBJ databases">
        <title>Genome of the blue death feigning beetle - Asbolus verrucosus.</title>
        <authorList>
            <person name="Rider S.D."/>
        </authorList>
    </citation>
    <scope>NUCLEOTIDE SEQUENCE [LARGE SCALE GENOMIC DNA]</scope>
    <source>
        <strain evidence="2">Butters</strain>
        <tissue evidence="2">Head and leg muscle</tissue>
    </source>
</reference>
<gene>
    <name evidence="2" type="ORF">BDFB_009891</name>
</gene>
<name>A0A482VKN9_ASBVE</name>
<comment type="caution">
    <text evidence="2">The sequence shown here is derived from an EMBL/GenBank/DDBJ whole genome shotgun (WGS) entry which is preliminary data.</text>
</comment>
<feature type="domain" description="Mutator-like transposase" evidence="1">
    <location>
        <begin position="1"/>
        <end position="61"/>
    </location>
</feature>